<keyword evidence="6" id="KW-1185">Reference proteome</keyword>
<sequence>MMHLSRAPAQPKGKQPAQLPCQEPPRPQQQPIYPQQQPRGAHGRGNVGIGVAGGNQVPSAHNPQSGASYRYDEEALDVLLTFAFMKFTRGNLALITFRLVIRLLLPRYYHHDVHCLFVICTVIATAIFCLKYGVVTYALVAIKAIYTCSPPRITGLLFPPVLCCAVHISKVNFLHFVISTFFTGKDLIHSLSPDNFKRIFTSITSSSSRGTQSSDDGVAVAINLTEQRLMDWTNDTRPTTKATGGATLTTGKSVTFPHTYQQPNPQRRNIAPSSSKGVTNLILLIEQSNWVAASQRALTHPHEVKQLVKLRKTTKSTSSGSSMGGVQISNVKCKALHHACQKLRSVHTNIYTNHDKEGNWEDDTMSVEGGRVVDQDEYIEACKCILTLIQLHPEACKERESRHGCLPLHLAVFSMCATPPPPDPNGRNEMESSLEQSTDEKTHSRISSDSNYTSLSQKPPTISSRSNSVPVKMTVSKGHRVSNSSSSADFSMGNISTMIQEESEHQQALDQHQQSVKAANEEGKSKGDTLEDKLLSRMDEMESMLRDLENEYNRSRGKKNKQSKREAVSPTAVGMCSGDSDVLDSFETKNHTETTTKVVGVSMPMDSLDELSRETDSLATPLNEQSHHVEYNDPPAEQKIPSYASSCFTTQVGNLSKAISSKFSNVKSAIQSSNTSIASNRSNHYTANDYEELKRRYLQINTKRREEYSLRVINALLDAWPRGVKTSSEGGRLPLHMACFGKATVKVMEAILNSYPDAARQRNADGFLPIHIAAHWGVSHPDIAPLLLRAYPDGAVGRNRWERTPIEEALGMAGENGREHQMSLVWALRRHPTYWIHNDIATMLLPRNARNAPWRLVDAGESVASSLPSPTSNSMYSLRYSGGGAVDVDEVGSSDDDEGFEVKAPQASPPSSATVDDPQRTLALAESINLSVLITKEKHWDAAAIRCLRHPHEAREALEVKVRGAYTAKITPLHYACEQNPTVEVIRALVSADPSALRRRQEPGGQLPLHAACTWGASVDVIRVLLSACPDSAEACDFLSNLPLHCACYSGSETLVVKALLKIYPQSVWPRNHQGSSALDIARRLGHPNRKEVVGLLEGTMNQLLTSKLAQGDWSTSTEALESAEANRDNGLMWV</sequence>
<evidence type="ECO:0000313" key="5">
    <source>
        <dbReference type="EMBL" id="KAL3795344.1"/>
    </source>
</evidence>
<evidence type="ECO:0000313" key="6">
    <source>
        <dbReference type="Proteomes" id="UP001516023"/>
    </source>
</evidence>
<dbReference type="InterPro" id="IPR002110">
    <property type="entry name" value="Ankyrin_rpt"/>
</dbReference>
<dbReference type="SMART" id="SM00248">
    <property type="entry name" value="ANK"/>
    <property type="match status" value="5"/>
</dbReference>
<reference evidence="5 6" key="1">
    <citation type="journal article" date="2020" name="G3 (Bethesda)">
        <title>Improved Reference Genome for Cyclotella cryptica CCMP332, a Model for Cell Wall Morphogenesis, Salinity Adaptation, and Lipid Production in Diatoms (Bacillariophyta).</title>
        <authorList>
            <person name="Roberts W.R."/>
            <person name="Downey K.M."/>
            <person name="Ruck E.C."/>
            <person name="Traller J.C."/>
            <person name="Alverson A.J."/>
        </authorList>
    </citation>
    <scope>NUCLEOTIDE SEQUENCE [LARGE SCALE GENOMIC DNA]</scope>
    <source>
        <strain evidence="5 6">CCMP332</strain>
    </source>
</reference>
<feature type="compositionally biased region" description="Low complexity" evidence="3">
    <location>
        <begin position="29"/>
        <end position="38"/>
    </location>
</feature>
<feature type="compositionally biased region" description="Polar residues" evidence="3">
    <location>
        <begin position="256"/>
        <end position="273"/>
    </location>
</feature>
<dbReference type="EMBL" id="JABMIG020000072">
    <property type="protein sequence ID" value="KAL3795344.1"/>
    <property type="molecule type" value="Genomic_DNA"/>
</dbReference>
<keyword evidence="2" id="KW-0040">ANK repeat</keyword>
<keyword evidence="4" id="KW-0472">Membrane</keyword>
<feature type="region of interest" description="Disordered" evidence="3">
    <location>
        <begin position="235"/>
        <end position="273"/>
    </location>
</feature>
<feature type="region of interest" description="Disordered" evidence="3">
    <location>
        <begin position="502"/>
        <end position="532"/>
    </location>
</feature>
<evidence type="ECO:0000256" key="4">
    <source>
        <dbReference type="SAM" id="Phobius"/>
    </source>
</evidence>
<dbReference type="PANTHER" id="PTHR24153:SF8">
    <property type="entry name" value="FORKED, ISOFORM F"/>
    <property type="match status" value="1"/>
</dbReference>
<gene>
    <name evidence="5" type="ORF">HJC23_009517</name>
</gene>
<keyword evidence="1" id="KW-0677">Repeat</keyword>
<dbReference type="AlphaFoldDB" id="A0ABD3Q636"/>
<keyword evidence="4" id="KW-1133">Transmembrane helix</keyword>
<feature type="compositionally biased region" description="Acidic residues" evidence="3">
    <location>
        <begin position="887"/>
        <end position="899"/>
    </location>
</feature>
<dbReference type="InterPro" id="IPR036770">
    <property type="entry name" value="Ankyrin_rpt-contain_sf"/>
</dbReference>
<dbReference type="InterPro" id="IPR052420">
    <property type="entry name" value="Espin/Espin-like"/>
</dbReference>
<feature type="region of interest" description="Disordered" evidence="3">
    <location>
        <begin position="419"/>
        <end position="469"/>
    </location>
</feature>
<organism evidence="5 6">
    <name type="scientific">Cyclotella cryptica</name>
    <dbReference type="NCBI Taxonomy" id="29204"/>
    <lineage>
        <taxon>Eukaryota</taxon>
        <taxon>Sar</taxon>
        <taxon>Stramenopiles</taxon>
        <taxon>Ochrophyta</taxon>
        <taxon>Bacillariophyta</taxon>
        <taxon>Coscinodiscophyceae</taxon>
        <taxon>Thalassiosirophycidae</taxon>
        <taxon>Stephanodiscales</taxon>
        <taxon>Stephanodiscaceae</taxon>
        <taxon>Cyclotella</taxon>
    </lineage>
</organism>
<accession>A0ABD3Q636</accession>
<feature type="region of interest" description="Disordered" evidence="3">
    <location>
        <begin position="887"/>
        <end position="917"/>
    </location>
</feature>
<feature type="compositionally biased region" description="Basic and acidic residues" evidence="3">
    <location>
        <begin position="519"/>
        <end position="532"/>
    </location>
</feature>
<dbReference type="SUPFAM" id="SSF48403">
    <property type="entry name" value="Ankyrin repeat"/>
    <property type="match status" value="1"/>
</dbReference>
<name>A0ABD3Q636_9STRA</name>
<dbReference type="Gene3D" id="1.25.40.20">
    <property type="entry name" value="Ankyrin repeat-containing domain"/>
    <property type="match status" value="2"/>
</dbReference>
<feature type="region of interest" description="Disordered" evidence="3">
    <location>
        <begin position="550"/>
        <end position="576"/>
    </location>
</feature>
<keyword evidence="4" id="KW-0812">Transmembrane</keyword>
<feature type="region of interest" description="Disordered" evidence="3">
    <location>
        <begin position="1"/>
        <end position="45"/>
    </location>
</feature>
<feature type="compositionally biased region" description="Low complexity" evidence="3">
    <location>
        <begin position="239"/>
        <end position="252"/>
    </location>
</feature>
<comment type="caution">
    <text evidence="5">The sequence shown here is derived from an EMBL/GenBank/DDBJ whole genome shotgun (WGS) entry which is preliminary data.</text>
</comment>
<evidence type="ECO:0008006" key="7">
    <source>
        <dbReference type="Google" id="ProtNLM"/>
    </source>
</evidence>
<dbReference type="PANTHER" id="PTHR24153">
    <property type="entry name" value="ESPIN"/>
    <property type="match status" value="1"/>
</dbReference>
<feature type="compositionally biased region" description="Polar residues" evidence="3">
    <location>
        <begin position="508"/>
        <end position="517"/>
    </location>
</feature>
<dbReference type="Pfam" id="PF12796">
    <property type="entry name" value="Ank_2"/>
    <property type="match status" value="1"/>
</dbReference>
<evidence type="ECO:0000256" key="2">
    <source>
        <dbReference type="ARBA" id="ARBA00023043"/>
    </source>
</evidence>
<proteinExistence type="predicted"/>
<protein>
    <recommendedName>
        <fullName evidence="7">ANK_REP_REGION domain-containing protein</fullName>
    </recommendedName>
</protein>
<evidence type="ECO:0000256" key="1">
    <source>
        <dbReference type="ARBA" id="ARBA00022737"/>
    </source>
</evidence>
<feature type="compositionally biased region" description="Polar residues" evidence="3">
    <location>
        <begin position="445"/>
        <end position="469"/>
    </location>
</feature>
<feature type="transmembrane region" description="Helical" evidence="4">
    <location>
        <begin position="113"/>
        <end position="140"/>
    </location>
</feature>
<evidence type="ECO:0000256" key="3">
    <source>
        <dbReference type="SAM" id="MobiDB-lite"/>
    </source>
</evidence>
<dbReference type="Proteomes" id="UP001516023">
    <property type="component" value="Unassembled WGS sequence"/>
</dbReference>